<evidence type="ECO:0000259" key="1">
    <source>
        <dbReference type="Pfam" id="PF00078"/>
    </source>
</evidence>
<dbReference type="Pfam" id="PF00078">
    <property type="entry name" value="RVT_1"/>
    <property type="match status" value="1"/>
</dbReference>
<protein>
    <recommendedName>
        <fullName evidence="1">Reverse transcriptase domain-containing protein</fullName>
    </recommendedName>
</protein>
<name>A0ABC9WDB5_GRUJA</name>
<proteinExistence type="predicted"/>
<organism evidence="2 3">
    <name type="scientific">Grus japonensis</name>
    <name type="common">Japanese crane</name>
    <name type="synonym">Red-crowned crane</name>
    <dbReference type="NCBI Taxonomy" id="30415"/>
    <lineage>
        <taxon>Eukaryota</taxon>
        <taxon>Metazoa</taxon>
        <taxon>Chordata</taxon>
        <taxon>Craniata</taxon>
        <taxon>Vertebrata</taxon>
        <taxon>Euteleostomi</taxon>
        <taxon>Archelosauria</taxon>
        <taxon>Archosauria</taxon>
        <taxon>Dinosauria</taxon>
        <taxon>Saurischia</taxon>
        <taxon>Theropoda</taxon>
        <taxon>Coelurosauria</taxon>
        <taxon>Aves</taxon>
        <taxon>Neognathae</taxon>
        <taxon>Neoaves</taxon>
        <taxon>Gruiformes</taxon>
        <taxon>Gruidae</taxon>
        <taxon>Grus</taxon>
    </lineage>
</organism>
<keyword evidence="3" id="KW-1185">Reference proteome</keyword>
<feature type="domain" description="Reverse transcriptase" evidence="1">
    <location>
        <begin position="10"/>
        <end position="145"/>
    </location>
</feature>
<reference evidence="2 3" key="1">
    <citation type="submission" date="2024-06" db="EMBL/GenBank/DDBJ databases">
        <title>The draft genome of Grus japonensis, version 3.</title>
        <authorList>
            <person name="Nabeshima K."/>
            <person name="Suzuki S."/>
            <person name="Onuma M."/>
        </authorList>
    </citation>
    <scope>NUCLEOTIDE SEQUENCE [LARGE SCALE GENOMIC DNA]</scope>
    <source>
        <strain evidence="2 3">451A</strain>
    </source>
</reference>
<comment type="caution">
    <text evidence="2">The sequence shown here is derived from an EMBL/GenBank/DDBJ whole genome shotgun (WGS) entry which is preliminary data.</text>
</comment>
<sequence length="179" mass="20293">MLVDKLTALVDKGRATEIIYLDLCKAFDTVPHNILVSKLEICGFNGWTSQRIRKWLDCCAQRVAVNGSMSKWRPVMSPQRSVLAPALFNIFVSDMDSEIECTVSKLADDTKLCGVVNMLEGRDAIQRDLDRLERWARVNLMKFNKVLHMSWHNPKHNYRLGGEWIESSPWGEGLGNVGG</sequence>
<accession>A0ABC9WDB5</accession>
<dbReference type="PANTHER" id="PTHR33332">
    <property type="entry name" value="REVERSE TRANSCRIPTASE DOMAIN-CONTAINING PROTEIN"/>
    <property type="match status" value="1"/>
</dbReference>
<dbReference type="AlphaFoldDB" id="A0ABC9WDB5"/>
<dbReference type="Proteomes" id="UP001623348">
    <property type="component" value="Unassembled WGS sequence"/>
</dbReference>
<evidence type="ECO:0000313" key="3">
    <source>
        <dbReference type="Proteomes" id="UP001623348"/>
    </source>
</evidence>
<evidence type="ECO:0000313" key="2">
    <source>
        <dbReference type="EMBL" id="GAB0183218.1"/>
    </source>
</evidence>
<gene>
    <name evidence="2" type="ORF">GRJ2_000787100</name>
</gene>
<dbReference type="EMBL" id="BAAFJT010000002">
    <property type="protein sequence ID" value="GAB0183218.1"/>
    <property type="molecule type" value="Genomic_DNA"/>
</dbReference>
<dbReference type="InterPro" id="IPR000477">
    <property type="entry name" value="RT_dom"/>
</dbReference>